<feature type="region of interest" description="Disordered" evidence="1">
    <location>
        <begin position="1"/>
        <end position="34"/>
    </location>
</feature>
<proteinExistence type="predicted"/>
<dbReference type="Proteomes" id="UP000515708">
    <property type="component" value="Chromosome"/>
</dbReference>
<evidence type="ECO:0000313" key="2">
    <source>
        <dbReference type="EMBL" id="QMU96565.1"/>
    </source>
</evidence>
<organism evidence="2 3">
    <name type="scientific">Microbacterium esteraromaticum</name>
    <dbReference type="NCBI Taxonomy" id="57043"/>
    <lineage>
        <taxon>Bacteria</taxon>
        <taxon>Bacillati</taxon>
        <taxon>Actinomycetota</taxon>
        <taxon>Actinomycetes</taxon>
        <taxon>Micrococcales</taxon>
        <taxon>Microbacteriaceae</taxon>
        <taxon>Microbacterium</taxon>
    </lineage>
</organism>
<dbReference type="AlphaFoldDB" id="A0A7D8AI45"/>
<gene>
    <name evidence="2" type="ORF">FVO59_04585</name>
</gene>
<accession>A0A7D8AI45</accession>
<protein>
    <submittedName>
        <fullName evidence="2">Uncharacterized protein</fullName>
    </submittedName>
</protein>
<evidence type="ECO:0000313" key="3">
    <source>
        <dbReference type="Proteomes" id="UP000515708"/>
    </source>
</evidence>
<name>A0A7D8AI45_9MICO</name>
<dbReference type="RefSeq" id="WP_182255102.1">
    <property type="nucleotide sequence ID" value="NZ_CP043732.1"/>
</dbReference>
<reference evidence="2 3" key="1">
    <citation type="journal article" date="2020" name="Front. Microbiol.">
        <title>Design of Bacterial Strain-Specific qPCR Assays Using NGS Data and Publicly Available Resources and Its Application to Track Biocontrol Strains.</title>
        <authorList>
            <person name="Hernandez I."/>
            <person name="Sant C."/>
            <person name="Martinez R."/>
            <person name="Fernandez C."/>
        </authorList>
    </citation>
    <scope>NUCLEOTIDE SEQUENCE [LARGE SCALE GENOMIC DNA]</scope>
    <source>
        <strain evidence="2 3">B24</strain>
    </source>
</reference>
<dbReference type="EMBL" id="CP043732">
    <property type="protein sequence ID" value="QMU96565.1"/>
    <property type="molecule type" value="Genomic_DNA"/>
</dbReference>
<feature type="compositionally biased region" description="Basic and acidic residues" evidence="1">
    <location>
        <begin position="1"/>
        <end position="17"/>
    </location>
</feature>
<sequence length="134" mass="15067">MSAVHRHDDPAPAEKKGSGPLGTPIEREVLRGSADGARLPRDLWEILNTMVERELQQPEPPTEESLYAASTISGPFRARRFRRRLEQLIRLDLAQRQGQWVRPTVAGIAAVRPLWSQVDGPVRTKLRSLMPDEG</sequence>
<evidence type="ECO:0000256" key="1">
    <source>
        <dbReference type="SAM" id="MobiDB-lite"/>
    </source>
</evidence>